<dbReference type="GO" id="GO:0004176">
    <property type="term" value="F:ATP-dependent peptidase activity"/>
    <property type="evidence" value="ECO:0007669"/>
    <property type="project" value="UniProtKB-UniRule"/>
</dbReference>
<evidence type="ECO:0000259" key="3">
    <source>
        <dbReference type="PROSITE" id="PS51786"/>
    </source>
</evidence>
<accession>A0A2U2N4V4</accession>
<dbReference type="GO" id="GO:0030163">
    <property type="term" value="P:protein catabolic process"/>
    <property type="evidence" value="ECO:0007669"/>
    <property type="project" value="InterPro"/>
</dbReference>
<evidence type="ECO:0000313" key="4">
    <source>
        <dbReference type="EMBL" id="PWG64231.1"/>
    </source>
</evidence>
<keyword evidence="1 4" id="KW-0645">Protease</keyword>
<dbReference type="InterPro" id="IPR020568">
    <property type="entry name" value="Ribosomal_Su5_D2-typ_SF"/>
</dbReference>
<dbReference type="PROSITE" id="PS51786">
    <property type="entry name" value="LON_PROTEOLYTIC"/>
    <property type="match status" value="1"/>
</dbReference>
<dbReference type="Proteomes" id="UP000245876">
    <property type="component" value="Unassembled WGS sequence"/>
</dbReference>
<feature type="active site" evidence="1">
    <location>
        <position position="210"/>
    </location>
</feature>
<feature type="domain" description="Lon proteolytic" evidence="3">
    <location>
        <begin position="120"/>
        <end position="303"/>
    </location>
</feature>
<dbReference type="InterPro" id="IPR027065">
    <property type="entry name" value="Lon_Prtase"/>
</dbReference>
<protein>
    <recommendedName>
        <fullName evidence="1">endopeptidase La</fullName>
        <ecNumber evidence="1">3.4.21.53</ecNumber>
    </recommendedName>
</protein>
<dbReference type="GO" id="GO:0004252">
    <property type="term" value="F:serine-type endopeptidase activity"/>
    <property type="evidence" value="ECO:0007669"/>
    <property type="project" value="UniProtKB-UniRule"/>
</dbReference>
<organism evidence="4 5">
    <name type="scientific">Bifidobacterium callitrichidarum</name>
    <dbReference type="NCBI Taxonomy" id="2052941"/>
    <lineage>
        <taxon>Bacteria</taxon>
        <taxon>Bacillati</taxon>
        <taxon>Actinomycetota</taxon>
        <taxon>Actinomycetes</taxon>
        <taxon>Bifidobacteriales</taxon>
        <taxon>Bifidobacteriaceae</taxon>
        <taxon>Bifidobacterium</taxon>
    </lineage>
</organism>
<keyword evidence="2" id="KW-1133">Transmembrane helix</keyword>
<comment type="caution">
    <text evidence="4">The sequence shown here is derived from an EMBL/GenBank/DDBJ whole genome shotgun (WGS) entry which is preliminary data.</text>
</comment>
<dbReference type="SUPFAM" id="SSF54211">
    <property type="entry name" value="Ribosomal protein S5 domain 2-like"/>
    <property type="match status" value="1"/>
</dbReference>
<gene>
    <name evidence="4" type="ORF">DF196_09380</name>
</gene>
<dbReference type="RefSeq" id="WP_109057570.1">
    <property type="nucleotide sequence ID" value="NZ_QFFM01000019.1"/>
</dbReference>
<sequence length="316" mass="33442">MFARHRNEQSEQHIPIGRADEATANGLGARVQRFLAGYWRDVRRYVTSRSPRYFVGALAVILGAVILLLPSPYVIEMPGPTQDVLGKVKEGQVIAVSGSGVETHRDSGKLLLVTVSASGVPGYPIINAQAVWGWANPHVEVMPREAVVPVGQTADEYQKKVDSDMTGSQDSAAKAGLAYMKAHADELGISQSTLKNLKVTMHVDSIGGPSAGMMYTLGLIDKLTPAEETGGETIAGTGTIDAKGKVGKIGGIRLKMLGAKRDGATWFLAPESNCADVVGHVPDGLRDVKVSTLDEAYQALVAIGKGQADDMPHCTA</sequence>
<evidence type="ECO:0000313" key="5">
    <source>
        <dbReference type="Proteomes" id="UP000245876"/>
    </source>
</evidence>
<feature type="active site" evidence="1">
    <location>
        <position position="255"/>
    </location>
</feature>
<feature type="transmembrane region" description="Helical" evidence="2">
    <location>
        <begin position="53"/>
        <end position="75"/>
    </location>
</feature>
<dbReference type="GO" id="GO:0006508">
    <property type="term" value="P:proteolysis"/>
    <property type="evidence" value="ECO:0007669"/>
    <property type="project" value="UniProtKB-KW"/>
</dbReference>
<dbReference type="GO" id="GO:0005524">
    <property type="term" value="F:ATP binding"/>
    <property type="evidence" value="ECO:0007669"/>
    <property type="project" value="InterPro"/>
</dbReference>
<reference evidence="4 5" key="1">
    <citation type="journal article" date="2018" name="Int. J. Syst. Evol. Microbiol.">
        <title>Bifidobacterium callitrichidarum sp. nov. from the faeces of the emperor tamarin (Saguinus imperator).</title>
        <authorList>
            <person name="Modesto M."/>
            <person name="Michelini S."/>
            <person name="Sansosti M.C."/>
            <person name="De Filippo C."/>
            <person name="Cavalieri D."/>
            <person name="Qvirist L."/>
            <person name="Andlid T."/>
            <person name="Spiezio C."/>
            <person name="Sandri C."/>
            <person name="Pascarelli S."/>
            <person name="Sgorbati B."/>
            <person name="Mattarelli P."/>
        </authorList>
    </citation>
    <scope>NUCLEOTIDE SEQUENCE [LARGE SCALE GENOMIC DNA]</scope>
    <source>
        <strain evidence="4 5">TRI 5</strain>
    </source>
</reference>
<dbReference type="AlphaFoldDB" id="A0A2U2N4V4"/>
<dbReference type="InterPro" id="IPR014721">
    <property type="entry name" value="Ribsml_uS5_D2-typ_fold_subgr"/>
</dbReference>
<keyword evidence="5" id="KW-1185">Reference proteome</keyword>
<dbReference type="OrthoDB" id="2356897at2"/>
<dbReference type="Gene3D" id="3.30.230.10">
    <property type="match status" value="1"/>
</dbReference>
<dbReference type="Pfam" id="PF05362">
    <property type="entry name" value="Lon_C"/>
    <property type="match status" value="1"/>
</dbReference>
<name>A0A2U2N4V4_9BIFI</name>
<dbReference type="EC" id="3.4.21.53" evidence="1"/>
<dbReference type="EMBL" id="QFFM01000019">
    <property type="protein sequence ID" value="PWG64231.1"/>
    <property type="molecule type" value="Genomic_DNA"/>
</dbReference>
<proteinExistence type="inferred from homology"/>
<comment type="similarity">
    <text evidence="1">Belongs to the peptidase S16 family.</text>
</comment>
<dbReference type="InterPro" id="IPR008269">
    <property type="entry name" value="Lon_proteolytic"/>
</dbReference>
<dbReference type="PANTHER" id="PTHR10046">
    <property type="entry name" value="ATP DEPENDENT LON PROTEASE FAMILY MEMBER"/>
    <property type="match status" value="1"/>
</dbReference>
<comment type="catalytic activity">
    <reaction evidence="1">
        <text>Hydrolysis of proteins in presence of ATP.</text>
        <dbReference type="EC" id="3.4.21.53"/>
    </reaction>
</comment>
<evidence type="ECO:0000256" key="1">
    <source>
        <dbReference type="PROSITE-ProRule" id="PRU01122"/>
    </source>
</evidence>
<keyword evidence="2" id="KW-0472">Membrane</keyword>
<keyword evidence="1" id="KW-0378">Hydrolase</keyword>
<evidence type="ECO:0000256" key="2">
    <source>
        <dbReference type="SAM" id="Phobius"/>
    </source>
</evidence>
<keyword evidence="2" id="KW-0812">Transmembrane</keyword>
<keyword evidence="1" id="KW-0720">Serine protease</keyword>